<feature type="domain" description="RsdA/BaiN/AoA(So)-like insert" evidence="6">
    <location>
        <begin position="284"/>
        <end position="379"/>
    </location>
</feature>
<feature type="compositionally biased region" description="Acidic residues" evidence="4">
    <location>
        <begin position="1"/>
        <end position="10"/>
    </location>
</feature>
<evidence type="ECO:0000256" key="2">
    <source>
        <dbReference type="ARBA" id="ARBA00022630"/>
    </source>
</evidence>
<dbReference type="Gene3D" id="1.10.8.260">
    <property type="entry name" value="HI0933 insert domain-like"/>
    <property type="match status" value="1"/>
</dbReference>
<dbReference type="Pfam" id="PF22780">
    <property type="entry name" value="HI0933_like_1st"/>
    <property type="match status" value="1"/>
</dbReference>
<sequence>MGSLEPDSETETGTGTETETETETETRTGTKTGTGTGSGTGTRTGTGTGSGTRAGTRAGTDNDGDNNNNSDSDNDGDSDSDSDSDSDNDNISDINNNIVVIGGGPAGLIAAEIAATAGRKVTLIEHMPSVGRKLLLAGRGGLNLTHSEPFDTFVTRYGAAAPALSGALHGFDPSALRAWCAGLGERTFVGTSGRVFPQSLRATPLLRAWLRRLDQLGVKTLVRHEWQGWNDDGSLMVHGPHGTRSLRPAATVLALGGASWPRTGSTAAWVPVLRGIDVEVTALQPANCGFVVAWSPEFAGRFAGVPLKNVRLSFAQHSTRGEAMITAGGIEGGAIYAIGAPLREAIAADGFADVIIDLHPDLSPAQLAERFARTRPSDSTSTRLRRVGLTPAAVALMRETGCAPDALKALRLRLVGSQPIDRAISTAGGIAWSEIDEQLMLRRRPGVFVAGEMLDWEAPTGGYLLQACFSTGVAAARGALMLER</sequence>
<keyword evidence="3" id="KW-0274">FAD</keyword>
<evidence type="ECO:0000259" key="6">
    <source>
        <dbReference type="Pfam" id="PF22780"/>
    </source>
</evidence>
<dbReference type="PANTHER" id="PTHR42887">
    <property type="entry name" value="OS12G0638800 PROTEIN"/>
    <property type="match status" value="1"/>
</dbReference>
<evidence type="ECO:0000256" key="1">
    <source>
        <dbReference type="ARBA" id="ARBA00001974"/>
    </source>
</evidence>
<dbReference type="NCBIfam" id="TIGR03862">
    <property type="entry name" value="flavo_PP4765"/>
    <property type="match status" value="1"/>
</dbReference>
<feature type="compositionally biased region" description="Acidic residues" evidence="4">
    <location>
        <begin position="72"/>
        <end position="90"/>
    </location>
</feature>
<dbReference type="PANTHER" id="PTHR42887:SF1">
    <property type="entry name" value="BLR3961 PROTEIN"/>
    <property type="match status" value="1"/>
</dbReference>
<evidence type="ECO:0000259" key="5">
    <source>
        <dbReference type="Pfam" id="PF03486"/>
    </source>
</evidence>
<proteinExistence type="predicted"/>
<dbReference type="Gene3D" id="2.40.30.10">
    <property type="entry name" value="Translation factors"/>
    <property type="match status" value="1"/>
</dbReference>
<evidence type="ECO:0000256" key="4">
    <source>
        <dbReference type="SAM" id="MobiDB-lite"/>
    </source>
</evidence>
<dbReference type="SUPFAM" id="SSF51905">
    <property type="entry name" value="FAD/NAD(P)-binding domain"/>
    <property type="match status" value="1"/>
</dbReference>
<reference evidence="7" key="1">
    <citation type="submission" date="2020-05" db="EMBL/GenBank/DDBJ databases">
        <authorList>
            <person name="Chiriac C."/>
            <person name="Salcher M."/>
            <person name="Ghai R."/>
            <person name="Kavagutti S V."/>
        </authorList>
    </citation>
    <scope>NUCLEOTIDE SEQUENCE</scope>
</reference>
<feature type="domain" description="RsdA/BaiN/AoA(So)-like Rossmann fold-like" evidence="5">
    <location>
        <begin position="97"/>
        <end position="477"/>
    </location>
</feature>
<comment type="cofactor">
    <cofactor evidence="1">
        <name>FAD</name>
        <dbReference type="ChEBI" id="CHEBI:57692"/>
    </cofactor>
</comment>
<feature type="region of interest" description="Disordered" evidence="4">
    <location>
        <begin position="1"/>
        <end position="93"/>
    </location>
</feature>
<accession>A0A6J7FVS2</accession>
<dbReference type="InterPro" id="IPR057661">
    <property type="entry name" value="RsdA/BaiN/AoA(So)_Rossmann"/>
</dbReference>
<feature type="compositionally biased region" description="Low complexity" evidence="4">
    <location>
        <begin position="53"/>
        <end position="71"/>
    </location>
</feature>
<dbReference type="InterPro" id="IPR004792">
    <property type="entry name" value="BaiN-like"/>
</dbReference>
<keyword evidence="2" id="KW-0285">Flavoprotein</keyword>
<dbReference type="Gene3D" id="3.50.50.60">
    <property type="entry name" value="FAD/NAD(P)-binding domain"/>
    <property type="match status" value="1"/>
</dbReference>
<dbReference type="PRINTS" id="PR00420">
    <property type="entry name" value="RNGMNOXGNASE"/>
</dbReference>
<feature type="compositionally biased region" description="Gly residues" evidence="4">
    <location>
        <begin position="32"/>
        <end position="52"/>
    </location>
</feature>
<dbReference type="AlphaFoldDB" id="A0A6J7FVS2"/>
<dbReference type="InterPro" id="IPR036188">
    <property type="entry name" value="FAD/NAD-bd_sf"/>
</dbReference>
<name>A0A6J7FVS2_9ZZZZ</name>
<dbReference type="Pfam" id="PF03486">
    <property type="entry name" value="HI0933_like"/>
    <property type="match status" value="1"/>
</dbReference>
<evidence type="ECO:0000256" key="3">
    <source>
        <dbReference type="ARBA" id="ARBA00022827"/>
    </source>
</evidence>
<evidence type="ECO:0000313" key="7">
    <source>
        <dbReference type="EMBL" id="CAB4899932.1"/>
    </source>
</evidence>
<dbReference type="InterPro" id="IPR055178">
    <property type="entry name" value="RsdA/BaiN/AoA(So)-like_dom"/>
</dbReference>
<dbReference type="InterPro" id="IPR022460">
    <property type="entry name" value="Flavoprotein_PP4765"/>
</dbReference>
<gene>
    <name evidence="7" type="ORF">UFOPK3376_03355</name>
</gene>
<organism evidence="7">
    <name type="scientific">freshwater metagenome</name>
    <dbReference type="NCBI Taxonomy" id="449393"/>
    <lineage>
        <taxon>unclassified sequences</taxon>
        <taxon>metagenomes</taxon>
        <taxon>ecological metagenomes</taxon>
    </lineage>
</organism>
<dbReference type="NCBIfam" id="TIGR00275">
    <property type="entry name" value="aminoacetone oxidase family FAD-binding enzyme"/>
    <property type="match status" value="1"/>
</dbReference>
<protein>
    <submittedName>
        <fullName evidence="7">Unannotated protein</fullName>
    </submittedName>
</protein>
<dbReference type="InterPro" id="IPR023166">
    <property type="entry name" value="BaiN-like_dom_sf"/>
</dbReference>
<dbReference type="EMBL" id="CAFBLP010000179">
    <property type="protein sequence ID" value="CAB4899932.1"/>
    <property type="molecule type" value="Genomic_DNA"/>
</dbReference>
<dbReference type="SUPFAM" id="SSF160996">
    <property type="entry name" value="HI0933 insert domain-like"/>
    <property type="match status" value="1"/>
</dbReference>